<evidence type="ECO:0000256" key="1">
    <source>
        <dbReference type="RuleBase" id="RU000487"/>
    </source>
</evidence>
<dbReference type="PANTHER" id="PTHR11937">
    <property type="entry name" value="ACTIN"/>
    <property type="match status" value="1"/>
</dbReference>
<gene>
    <name evidence="2" type="ORF">PSON_ATCC_30995.1.T0530222</name>
</gene>
<keyword evidence="3" id="KW-1185">Reference proteome</keyword>
<name>A0A8S1NA66_9CILI</name>
<dbReference type="OrthoDB" id="289571at2759"/>
<evidence type="ECO:0000313" key="2">
    <source>
        <dbReference type="EMBL" id="CAD8089022.1"/>
    </source>
</evidence>
<dbReference type="Pfam" id="PF00022">
    <property type="entry name" value="Actin"/>
    <property type="match status" value="1"/>
</dbReference>
<comment type="similarity">
    <text evidence="1">Belongs to the actin family.</text>
</comment>
<protein>
    <recommendedName>
        <fullName evidence="4">Actin</fullName>
    </recommendedName>
</protein>
<evidence type="ECO:0008006" key="4">
    <source>
        <dbReference type="Google" id="ProtNLM"/>
    </source>
</evidence>
<organism evidence="2 3">
    <name type="scientific">Paramecium sonneborni</name>
    <dbReference type="NCBI Taxonomy" id="65129"/>
    <lineage>
        <taxon>Eukaryota</taxon>
        <taxon>Sar</taxon>
        <taxon>Alveolata</taxon>
        <taxon>Ciliophora</taxon>
        <taxon>Intramacronucleata</taxon>
        <taxon>Oligohymenophorea</taxon>
        <taxon>Peniculida</taxon>
        <taxon>Parameciidae</taxon>
        <taxon>Paramecium</taxon>
    </lineage>
</organism>
<dbReference type="Proteomes" id="UP000692954">
    <property type="component" value="Unassembled WGS sequence"/>
</dbReference>
<proteinExistence type="inferred from homology"/>
<evidence type="ECO:0000313" key="3">
    <source>
        <dbReference type="Proteomes" id="UP000692954"/>
    </source>
</evidence>
<reference evidence="2" key="1">
    <citation type="submission" date="2021-01" db="EMBL/GenBank/DDBJ databases">
        <authorList>
            <consortium name="Genoscope - CEA"/>
            <person name="William W."/>
        </authorList>
    </citation>
    <scope>NUCLEOTIDE SEQUENCE</scope>
</reference>
<dbReference type="AlphaFoldDB" id="A0A8S1NA66"/>
<comment type="caution">
    <text evidence="2">The sequence shown here is derived from an EMBL/GenBank/DDBJ whole genome shotgun (WGS) entry which is preliminary data.</text>
</comment>
<sequence length="402" mass="45943">MKTNKRATMESEYDQKDIVVIDNGTDTIKVGISGEDYPRLIYDNKCGSHSVQNDNDNPNNKPQLLFGQDLKKVIKEKKLNVQLSNPIKDGKIDNVESMKEFWQYILEDGLQISELQQVNLLIIDQVKNTKEYKSKLAEVFFDYLKVQSVLFMNSASLSLFSTGLVSGLSIELGHAVNTVVPIYQGFPIMHALEFSHISGAEITQCLENDLKTYEISLDKFSEEEKLWIIKDIKEKMCYIASDYEMQINSEDNFTEEEKSYELPDEQVIHITPKIRYHCSEALFDSAIVNKNSFSLPQMIVNSIQRCDKELRQELLSNMVLGGGTSMFQGLISRLQDDICQIYPGGAMRSEFNFVADFQRKYSAWIGGSMLGSLKTFQSLAINKQEYEENPEGKMSLIHKRTF</sequence>
<dbReference type="SMART" id="SM00268">
    <property type="entry name" value="ACTIN"/>
    <property type="match status" value="1"/>
</dbReference>
<accession>A0A8S1NA66</accession>
<dbReference type="InterPro" id="IPR004000">
    <property type="entry name" value="Actin"/>
</dbReference>
<dbReference type="EMBL" id="CAJJDN010000053">
    <property type="protein sequence ID" value="CAD8089022.1"/>
    <property type="molecule type" value="Genomic_DNA"/>
</dbReference>